<evidence type="ECO:0000259" key="1">
    <source>
        <dbReference type="Pfam" id="PF08298"/>
    </source>
</evidence>
<dbReference type="InterPro" id="IPR036844">
    <property type="entry name" value="Hint_dom_sf"/>
</dbReference>
<evidence type="ECO:0000313" key="2">
    <source>
        <dbReference type="EMBL" id="KKK49991.1"/>
    </source>
</evidence>
<feature type="non-terminal residue" evidence="2">
    <location>
        <position position="1"/>
    </location>
</feature>
<dbReference type="SUPFAM" id="SSF51294">
    <property type="entry name" value="Hedgehog/intein (Hint) domain"/>
    <property type="match status" value="1"/>
</dbReference>
<dbReference type="GO" id="GO:0004672">
    <property type="term" value="F:protein kinase activity"/>
    <property type="evidence" value="ECO:0007669"/>
    <property type="project" value="TreeGrafter"/>
</dbReference>
<dbReference type="Gene3D" id="2.170.16.10">
    <property type="entry name" value="Hedgehog/Intein (Hint) domain"/>
    <property type="match status" value="1"/>
</dbReference>
<name>A0A0F8YPK4_9ZZZZ</name>
<dbReference type="AlphaFoldDB" id="A0A0F8YPK4"/>
<feature type="domain" description="PrkA AAA" evidence="1">
    <location>
        <begin position="3"/>
        <end position="105"/>
    </location>
</feature>
<feature type="non-terminal residue" evidence="2">
    <location>
        <position position="340"/>
    </location>
</feature>
<dbReference type="InterPro" id="IPR013153">
    <property type="entry name" value="Prk_AAA"/>
</dbReference>
<protein>
    <recommendedName>
        <fullName evidence="1">PrkA AAA domain-containing protein</fullName>
    </recommendedName>
</protein>
<sequence length="340" mass="38201">HNSDIISHLKRGLENYTRTAEGAIFALSGSKMHENPFLLIPEKVRGDFEKEHGLRIEGQLSPTAAYTLREEFHDKFMDYPVEQIYLDEASRKGIGTWLPQDPKTVSTDTTKILLEGRGIVRLSSLYSEVCDKKDKDGFSSLVSAFGTLPVSSLDEDLNIKGIYDHGNLPMFRVNAGGVWVDCTAKHRFMTLSDAGEFEWKAVQDIDDDTPVLIKTNMQKFGHAPNLHCWTNSDEAEALLTHLTPEISEIVGGLVAEGACTSDNFFYCNTDEYLINRFVKLVEKSFSITPTVSHKSVEDSDEVTFRGVRLSARLSRWLERNFQLSKRACGKRVPDNILTSS</sequence>
<dbReference type="PANTHER" id="PTHR30267">
    <property type="entry name" value="PROTEIN KINASE PRKA"/>
    <property type="match status" value="1"/>
</dbReference>
<accession>A0A0F8YPK4</accession>
<dbReference type="EMBL" id="LAZR01068250">
    <property type="protein sequence ID" value="KKK49991.1"/>
    <property type="molecule type" value="Genomic_DNA"/>
</dbReference>
<comment type="caution">
    <text evidence="2">The sequence shown here is derived from an EMBL/GenBank/DDBJ whole genome shotgun (WGS) entry which is preliminary data.</text>
</comment>
<organism evidence="2">
    <name type="scientific">marine sediment metagenome</name>
    <dbReference type="NCBI Taxonomy" id="412755"/>
    <lineage>
        <taxon>unclassified sequences</taxon>
        <taxon>metagenomes</taxon>
        <taxon>ecological metagenomes</taxon>
    </lineage>
</organism>
<gene>
    <name evidence="2" type="ORF">LCGC14_3129490</name>
</gene>
<reference evidence="2" key="1">
    <citation type="journal article" date="2015" name="Nature">
        <title>Complex archaea that bridge the gap between prokaryotes and eukaryotes.</title>
        <authorList>
            <person name="Spang A."/>
            <person name="Saw J.H."/>
            <person name="Jorgensen S.L."/>
            <person name="Zaremba-Niedzwiedzka K."/>
            <person name="Martijn J."/>
            <person name="Lind A.E."/>
            <person name="van Eijk R."/>
            <person name="Schleper C."/>
            <person name="Guy L."/>
            <person name="Ettema T.J."/>
        </authorList>
    </citation>
    <scope>NUCLEOTIDE SEQUENCE</scope>
</reference>
<dbReference type="PANTHER" id="PTHR30267:SF2">
    <property type="entry name" value="PROTEIN PRKA"/>
    <property type="match status" value="1"/>
</dbReference>
<proteinExistence type="predicted"/>
<dbReference type="Pfam" id="PF08298">
    <property type="entry name" value="AAA_PrkA"/>
    <property type="match status" value="1"/>
</dbReference>